<keyword evidence="3" id="KW-0963">Cytoplasm</keyword>
<keyword evidence="3" id="KW-0346">Stress response</keyword>
<dbReference type="Proteomes" id="UP000228906">
    <property type="component" value="Unassembled WGS sequence"/>
</dbReference>
<organism evidence="5 6">
    <name type="scientific">bacterium (Candidatus Gribaldobacteria) CG10_big_fil_rev_8_21_14_0_10_41_12</name>
    <dbReference type="NCBI Taxonomy" id="2014277"/>
    <lineage>
        <taxon>Bacteria</taxon>
        <taxon>Candidatus Gribaldobacteria</taxon>
    </lineage>
</organism>
<dbReference type="InterPro" id="IPR009012">
    <property type="entry name" value="GrpE_head"/>
</dbReference>
<gene>
    <name evidence="3 5" type="primary">grpE</name>
    <name evidence="5" type="ORF">COU03_04015</name>
</gene>
<dbReference type="InterPro" id="IPR000740">
    <property type="entry name" value="GrpE"/>
</dbReference>
<dbReference type="PANTHER" id="PTHR21237">
    <property type="entry name" value="GRPE PROTEIN"/>
    <property type="match status" value="1"/>
</dbReference>
<comment type="caution">
    <text evidence="5">The sequence shown here is derived from an EMBL/GenBank/DDBJ whole genome shotgun (WGS) entry which is preliminary data.</text>
</comment>
<dbReference type="Gene3D" id="2.30.22.10">
    <property type="entry name" value="Head domain of nucleotide exchange factor GrpE"/>
    <property type="match status" value="1"/>
</dbReference>
<dbReference type="GO" id="GO:0051087">
    <property type="term" value="F:protein-folding chaperone binding"/>
    <property type="evidence" value="ECO:0007669"/>
    <property type="project" value="InterPro"/>
</dbReference>
<comment type="function">
    <text evidence="3">Participates actively in the response to hyperosmotic and heat shock by preventing the aggregation of stress-denatured proteins, in association with DnaK and GrpE. It is the nucleotide exchange factor for DnaK and may function as a thermosensor. Unfolded proteins bind initially to DnaJ; upon interaction with the DnaJ-bound protein, DnaK hydrolyzes its bound ATP, resulting in the formation of a stable complex. GrpE releases ADP from DnaK; ATP binding to DnaK triggers the release of the substrate protein, thus completing the reaction cycle. Several rounds of ATP-dependent interactions between DnaJ, DnaK and GrpE are required for fully efficient folding.</text>
</comment>
<evidence type="ECO:0000256" key="1">
    <source>
        <dbReference type="ARBA" id="ARBA00009054"/>
    </source>
</evidence>
<evidence type="ECO:0000256" key="3">
    <source>
        <dbReference type="HAMAP-Rule" id="MF_01151"/>
    </source>
</evidence>
<dbReference type="PRINTS" id="PR00773">
    <property type="entry name" value="GRPEPROTEIN"/>
</dbReference>
<comment type="subcellular location">
    <subcellularLocation>
        <location evidence="3">Cytoplasm</location>
    </subcellularLocation>
</comment>
<proteinExistence type="inferred from homology"/>
<dbReference type="PANTHER" id="PTHR21237:SF23">
    <property type="entry name" value="GRPE PROTEIN HOMOLOG, MITOCHONDRIAL"/>
    <property type="match status" value="1"/>
</dbReference>
<evidence type="ECO:0000256" key="2">
    <source>
        <dbReference type="ARBA" id="ARBA00023186"/>
    </source>
</evidence>
<reference evidence="6" key="1">
    <citation type="submission" date="2017-09" db="EMBL/GenBank/DDBJ databases">
        <title>Depth-based differentiation of microbial function through sediment-hosted aquifers and enrichment of novel symbionts in the deep terrestrial subsurface.</title>
        <authorList>
            <person name="Probst A.J."/>
            <person name="Ladd B."/>
            <person name="Jarett J.K."/>
            <person name="Geller-Mcgrath D.E."/>
            <person name="Sieber C.M.K."/>
            <person name="Emerson J.B."/>
            <person name="Anantharaman K."/>
            <person name="Thomas B.C."/>
            <person name="Malmstrom R."/>
            <person name="Stieglmeier M."/>
            <person name="Klingl A."/>
            <person name="Woyke T."/>
            <person name="Ryan C.M."/>
            <person name="Banfield J.F."/>
        </authorList>
    </citation>
    <scope>NUCLEOTIDE SEQUENCE [LARGE SCALE GENOMIC DNA]</scope>
</reference>
<comment type="subunit">
    <text evidence="3">Homodimer.</text>
</comment>
<dbReference type="GO" id="GO:0042803">
    <property type="term" value="F:protein homodimerization activity"/>
    <property type="evidence" value="ECO:0007669"/>
    <property type="project" value="InterPro"/>
</dbReference>
<dbReference type="EMBL" id="PFAV01000074">
    <property type="protein sequence ID" value="PIR90817.1"/>
    <property type="molecule type" value="Genomic_DNA"/>
</dbReference>
<dbReference type="AlphaFoldDB" id="A0A2H0UVI5"/>
<evidence type="ECO:0000313" key="5">
    <source>
        <dbReference type="EMBL" id="PIR90817.1"/>
    </source>
</evidence>
<comment type="similarity">
    <text evidence="1 3 4">Belongs to the GrpE family.</text>
</comment>
<keyword evidence="2 3" id="KW-0143">Chaperone</keyword>
<evidence type="ECO:0000313" key="6">
    <source>
        <dbReference type="Proteomes" id="UP000228906"/>
    </source>
</evidence>
<dbReference type="Gene3D" id="3.90.20.20">
    <property type="match status" value="1"/>
</dbReference>
<protein>
    <recommendedName>
        <fullName evidence="3">Protein GrpE</fullName>
    </recommendedName>
    <alternativeName>
        <fullName evidence="3">HSP-70 cofactor</fullName>
    </alternativeName>
</protein>
<accession>A0A2H0UVI5</accession>
<dbReference type="SUPFAM" id="SSF51064">
    <property type="entry name" value="Head domain of nucleotide exchange factor GrpE"/>
    <property type="match status" value="1"/>
</dbReference>
<name>A0A2H0UVI5_9BACT</name>
<dbReference type="SUPFAM" id="SSF58014">
    <property type="entry name" value="Coiled-coil domain of nucleotide exchange factor GrpE"/>
    <property type="match status" value="1"/>
</dbReference>
<dbReference type="Pfam" id="PF01025">
    <property type="entry name" value="GrpE"/>
    <property type="match status" value="1"/>
</dbReference>
<dbReference type="GO" id="GO:0006457">
    <property type="term" value="P:protein folding"/>
    <property type="evidence" value="ECO:0007669"/>
    <property type="project" value="InterPro"/>
</dbReference>
<dbReference type="GO" id="GO:0051082">
    <property type="term" value="F:unfolded protein binding"/>
    <property type="evidence" value="ECO:0007669"/>
    <property type="project" value="TreeGrafter"/>
</dbReference>
<dbReference type="GO" id="GO:0000774">
    <property type="term" value="F:adenyl-nucleotide exchange factor activity"/>
    <property type="evidence" value="ECO:0007669"/>
    <property type="project" value="InterPro"/>
</dbReference>
<sequence>MDLENNIEEQNTDEQKKCEQLRDDYLAGWQRAVADLANYKKNESERITWLKKQIDQDWLLKICEFCDDLERAQNHIPENLQNEDWLKGIFLANSKFLEELKKQGLAEIKALGEKFNPEFHEAIEEVGGEGESGTVAEVIQKGYLLNGELLRAVKVKIIK</sequence>
<dbReference type="HAMAP" id="MF_01151">
    <property type="entry name" value="GrpE"/>
    <property type="match status" value="1"/>
</dbReference>
<evidence type="ECO:0000256" key="4">
    <source>
        <dbReference type="RuleBase" id="RU004478"/>
    </source>
</evidence>
<dbReference type="GO" id="GO:0005737">
    <property type="term" value="C:cytoplasm"/>
    <property type="evidence" value="ECO:0007669"/>
    <property type="project" value="UniProtKB-SubCell"/>
</dbReference>
<dbReference type="InterPro" id="IPR013805">
    <property type="entry name" value="GrpE_CC"/>
</dbReference>